<proteinExistence type="predicted"/>
<dbReference type="InterPro" id="IPR007848">
    <property type="entry name" value="Small_mtfrase_dom"/>
</dbReference>
<dbReference type="AlphaFoldDB" id="J9BUI2"/>
<name>J9BUI2_9ZZZZ</name>
<dbReference type="Gene3D" id="3.40.50.150">
    <property type="entry name" value="Vaccinia Virus protein VP39"/>
    <property type="match status" value="1"/>
</dbReference>
<dbReference type="EMBL" id="AMCI01008317">
    <property type="protein sequence ID" value="EJW91230.1"/>
    <property type="molecule type" value="Genomic_DNA"/>
</dbReference>
<keyword evidence="2" id="KW-0808">Transferase</keyword>
<dbReference type="GO" id="GO:0008168">
    <property type="term" value="F:methyltransferase activity"/>
    <property type="evidence" value="ECO:0007669"/>
    <property type="project" value="UniProtKB-KW"/>
</dbReference>
<protein>
    <submittedName>
        <fullName evidence="2">Type I restriction-modification system methyltransferase subunit</fullName>
    </submittedName>
</protein>
<evidence type="ECO:0000313" key="2">
    <source>
        <dbReference type="EMBL" id="EJW91230.1"/>
    </source>
</evidence>
<accession>J9BUI2</accession>
<feature type="domain" description="Methyltransferase small" evidence="1">
    <location>
        <begin position="6"/>
        <end position="97"/>
    </location>
</feature>
<comment type="caution">
    <text evidence="2">The sequence shown here is derived from an EMBL/GenBank/DDBJ whole genome shotgun (WGS) entry which is preliminary data.</text>
</comment>
<evidence type="ECO:0000259" key="1">
    <source>
        <dbReference type="Pfam" id="PF05175"/>
    </source>
</evidence>
<dbReference type="GO" id="GO:0032259">
    <property type="term" value="P:methylation"/>
    <property type="evidence" value="ECO:0007669"/>
    <property type="project" value="UniProtKB-KW"/>
</dbReference>
<feature type="non-terminal residue" evidence="2">
    <location>
        <position position="1"/>
    </location>
</feature>
<dbReference type="InterPro" id="IPR029063">
    <property type="entry name" value="SAM-dependent_MTases_sf"/>
</dbReference>
<sequence length="147" mass="16187">LEPSAGHGAIARYVPRENPLTAVEPSQSLFSKLQIKAGGNGRKFENTIFENYNVVNKHDVVLMNPPFGVGGRMAVDHVAKAFQHLDEGGRVVAIIPRGSTDKKFEKWYEEQENAVLTAEIGLPDITFERAGTNVNCRVVVIDKVTNK</sequence>
<keyword evidence="2" id="KW-0489">Methyltransferase</keyword>
<gene>
    <name evidence="2" type="ORF">EVA_20663</name>
</gene>
<dbReference type="SUPFAM" id="SSF53335">
    <property type="entry name" value="S-adenosyl-L-methionine-dependent methyltransferases"/>
    <property type="match status" value="1"/>
</dbReference>
<dbReference type="CDD" id="cd02440">
    <property type="entry name" value="AdoMet_MTases"/>
    <property type="match status" value="1"/>
</dbReference>
<organism evidence="2">
    <name type="scientific">gut metagenome</name>
    <dbReference type="NCBI Taxonomy" id="749906"/>
    <lineage>
        <taxon>unclassified sequences</taxon>
        <taxon>metagenomes</taxon>
        <taxon>organismal metagenomes</taxon>
    </lineage>
</organism>
<reference evidence="2" key="1">
    <citation type="journal article" date="2012" name="PLoS ONE">
        <title>Gene sets for utilization of primary and secondary nutrition supplies in the distal gut of endangered iberian lynx.</title>
        <authorList>
            <person name="Alcaide M."/>
            <person name="Messina E."/>
            <person name="Richter M."/>
            <person name="Bargiela R."/>
            <person name="Peplies J."/>
            <person name="Huws S.A."/>
            <person name="Newbold C.J."/>
            <person name="Golyshin P.N."/>
            <person name="Simon M.A."/>
            <person name="Lopez G."/>
            <person name="Yakimov M.M."/>
            <person name="Ferrer M."/>
        </authorList>
    </citation>
    <scope>NUCLEOTIDE SEQUENCE</scope>
</reference>
<feature type="non-terminal residue" evidence="2">
    <location>
        <position position="147"/>
    </location>
</feature>
<dbReference type="Pfam" id="PF05175">
    <property type="entry name" value="MTS"/>
    <property type="match status" value="1"/>
</dbReference>